<evidence type="ECO:0000313" key="6">
    <source>
        <dbReference type="EMBL" id="SDM08415.1"/>
    </source>
</evidence>
<dbReference type="GO" id="GO:0006412">
    <property type="term" value="P:translation"/>
    <property type="evidence" value="ECO:0007669"/>
    <property type="project" value="TreeGrafter"/>
</dbReference>
<evidence type="ECO:0000256" key="4">
    <source>
        <dbReference type="SAM" id="MobiDB-lite"/>
    </source>
</evidence>
<evidence type="ECO:0000256" key="2">
    <source>
        <dbReference type="ARBA" id="ARBA00022980"/>
    </source>
</evidence>
<sequence length="117" mass="13002">MSIEEGATVTGEVTGITDFGAFVDLPGGETGLIHISEIANSYVKDITNYVKEGEEVKVKVINIDDDGKIGLSIKRLDDPSDRRDHAPKKSFEEKMDEFLEQSSDRQKDIKDRQADSQ</sequence>
<dbReference type="PANTHER" id="PTHR10724:SF7">
    <property type="entry name" value="SMALL RIBOSOMAL SUBUNIT PROTEIN BS1C"/>
    <property type="match status" value="1"/>
</dbReference>
<dbReference type="Proteomes" id="UP000199476">
    <property type="component" value="Unassembled WGS sequence"/>
</dbReference>
<dbReference type="GO" id="GO:0003735">
    <property type="term" value="F:structural constituent of ribosome"/>
    <property type="evidence" value="ECO:0007669"/>
    <property type="project" value="TreeGrafter"/>
</dbReference>
<accession>A0A1G9QDL1</accession>
<dbReference type="Gene3D" id="2.40.50.140">
    <property type="entry name" value="Nucleic acid-binding proteins"/>
    <property type="match status" value="1"/>
</dbReference>
<name>A0A1G9QDL1_9FIRM</name>
<dbReference type="GO" id="GO:1990904">
    <property type="term" value="C:ribonucleoprotein complex"/>
    <property type="evidence" value="ECO:0007669"/>
    <property type="project" value="UniProtKB-KW"/>
</dbReference>
<dbReference type="SUPFAM" id="SSF50249">
    <property type="entry name" value="Nucleic acid-binding proteins"/>
    <property type="match status" value="1"/>
</dbReference>
<dbReference type="STRING" id="321763.SAMN04488692_11615"/>
<evidence type="ECO:0000259" key="5">
    <source>
        <dbReference type="PROSITE" id="PS50126"/>
    </source>
</evidence>
<feature type="domain" description="S1 motif" evidence="5">
    <location>
        <begin position="6"/>
        <end position="74"/>
    </location>
</feature>
<dbReference type="OrthoDB" id="9810507at2"/>
<dbReference type="FunFam" id="2.40.50.140:FF:000051">
    <property type="entry name" value="RNA-binding transcriptional accessory protein"/>
    <property type="match status" value="1"/>
</dbReference>
<organism evidence="6 7">
    <name type="scientific">Halarsenatibacter silvermanii</name>
    <dbReference type="NCBI Taxonomy" id="321763"/>
    <lineage>
        <taxon>Bacteria</taxon>
        <taxon>Bacillati</taxon>
        <taxon>Bacillota</taxon>
        <taxon>Clostridia</taxon>
        <taxon>Halanaerobiales</taxon>
        <taxon>Halarsenatibacteraceae</taxon>
        <taxon>Halarsenatibacter</taxon>
    </lineage>
</organism>
<dbReference type="CDD" id="cd05692">
    <property type="entry name" value="S1_RPS1_repeat_hs4"/>
    <property type="match status" value="1"/>
</dbReference>
<evidence type="ECO:0000313" key="7">
    <source>
        <dbReference type="Proteomes" id="UP000199476"/>
    </source>
</evidence>
<comment type="similarity">
    <text evidence="1">Belongs to the bacterial ribosomal protein bS1 family.</text>
</comment>
<evidence type="ECO:0000256" key="3">
    <source>
        <dbReference type="ARBA" id="ARBA00023274"/>
    </source>
</evidence>
<keyword evidence="2" id="KW-0689">Ribosomal protein</keyword>
<keyword evidence="7" id="KW-1185">Reference proteome</keyword>
<dbReference type="AlphaFoldDB" id="A0A1G9QDL1"/>
<gene>
    <name evidence="6" type="ORF">SAMN04488692_11615</name>
</gene>
<feature type="compositionally biased region" description="Basic and acidic residues" evidence="4">
    <location>
        <begin position="74"/>
        <end position="117"/>
    </location>
</feature>
<dbReference type="RefSeq" id="WP_089760841.1">
    <property type="nucleotide sequence ID" value="NZ_FNGO01000016.1"/>
</dbReference>
<dbReference type="InterPro" id="IPR003029">
    <property type="entry name" value="S1_domain"/>
</dbReference>
<dbReference type="SMART" id="SM00316">
    <property type="entry name" value="S1"/>
    <property type="match status" value="1"/>
</dbReference>
<dbReference type="GO" id="GO:0005737">
    <property type="term" value="C:cytoplasm"/>
    <property type="evidence" value="ECO:0007669"/>
    <property type="project" value="UniProtKB-ARBA"/>
</dbReference>
<proteinExistence type="inferred from homology"/>
<dbReference type="PROSITE" id="PS50126">
    <property type="entry name" value="S1"/>
    <property type="match status" value="1"/>
</dbReference>
<feature type="region of interest" description="Disordered" evidence="4">
    <location>
        <begin position="72"/>
        <end position="117"/>
    </location>
</feature>
<dbReference type="InterPro" id="IPR012340">
    <property type="entry name" value="NA-bd_OB-fold"/>
</dbReference>
<dbReference type="EMBL" id="FNGO01000016">
    <property type="protein sequence ID" value="SDM08415.1"/>
    <property type="molecule type" value="Genomic_DNA"/>
</dbReference>
<keyword evidence="3" id="KW-0687">Ribonucleoprotein</keyword>
<dbReference type="GO" id="GO:0003729">
    <property type="term" value="F:mRNA binding"/>
    <property type="evidence" value="ECO:0007669"/>
    <property type="project" value="UniProtKB-ARBA"/>
</dbReference>
<dbReference type="GO" id="GO:0005840">
    <property type="term" value="C:ribosome"/>
    <property type="evidence" value="ECO:0007669"/>
    <property type="project" value="UniProtKB-KW"/>
</dbReference>
<protein>
    <submittedName>
        <fullName evidence="6">S1 RNA binding domain protein</fullName>
    </submittedName>
</protein>
<evidence type="ECO:0000256" key="1">
    <source>
        <dbReference type="ARBA" id="ARBA00006767"/>
    </source>
</evidence>
<reference evidence="6 7" key="1">
    <citation type="submission" date="2016-10" db="EMBL/GenBank/DDBJ databases">
        <authorList>
            <person name="de Groot N.N."/>
        </authorList>
    </citation>
    <scope>NUCLEOTIDE SEQUENCE [LARGE SCALE GENOMIC DNA]</scope>
    <source>
        <strain evidence="6 7">SLAS-1</strain>
    </source>
</reference>
<dbReference type="InterPro" id="IPR050437">
    <property type="entry name" value="Ribos_protein_bS1-like"/>
</dbReference>
<dbReference type="PANTHER" id="PTHR10724">
    <property type="entry name" value="30S RIBOSOMAL PROTEIN S1"/>
    <property type="match status" value="1"/>
</dbReference>
<dbReference type="Pfam" id="PF00575">
    <property type="entry name" value="S1"/>
    <property type="match status" value="1"/>
</dbReference>